<dbReference type="Gene3D" id="3.20.20.70">
    <property type="entry name" value="Aldolase class I"/>
    <property type="match status" value="1"/>
</dbReference>
<feature type="binding site" evidence="8">
    <location>
        <begin position="15"/>
        <end position="17"/>
    </location>
    <ligand>
        <name>substrate</name>
    </ligand>
</feature>
<keyword evidence="5 8" id="KW-0408">Iron</keyword>
<evidence type="ECO:0000256" key="7">
    <source>
        <dbReference type="ARBA" id="ARBA00023239"/>
    </source>
</evidence>
<feature type="binding site" evidence="8">
    <location>
        <position position="30"/>
    </location>
    <ligand>
        <name>substrate</name>
    </ligand>
</feature>
<dbReference type="HAMAP" id="MF_00917">
    <property type="entry name" value="QueE"/>
    <property type="match status" value="1"/>
</dbReference>
<dbReference type="InterPro" id="IPR027621">
    <property type="entry name" value="rSAM_QueE_gams"/>
</dbReference>
<dbReference type="GO" id="GO:0051539">
    <property type="term" value="F:4 iron, 4 sulfur cluster binding"/>
    <property type="evidence" value="ECO:0007669"/>
    <property type="project" value="UniProtKB-UniRule"/>
</dbReference>
<dbReference type="Proteomes" id="UP000028006">
    <property type="component" value="Unassembled WGS sequence"/>
</dbReference>
<dbReference type="InterPro" id="IPR024924">
    <property type="entry name" value="7-CO-7-deazaguanine_synth-like"/>
</dbReference>
<feature type="domain" description="Radical SAM core" evidence="9">
    <location>
        <begin position="21"/>
        <end position="212"/>
    </location>
</feature>
<comment type="cofactor">
    <cofactor evidence="8">
        <name>[4Fe-4S] cluster</name>
        <dbReference type="ChEBI" id="CHEBI:49883"/>
    </cofactor>
    <text evidence="8">Binds 1 [4Fe-4S] cluster. The cluster is coordinated with 3 cysteines and an exchangeable S-adenosyl-L-methionine.</text>
</comment>
<accession>A0A081N9X6</accession>
<dbReference type="PIRSF" id="PIRSF000370">
    <property type="entry name" value="QueE"/>
    <property type="match status" value="1"/>
</dbReference>
<dbReference type="SFLD" id="SFLDS00029">
    <property type="entry name" value="Radical_SAM"/>
    <property type="match status" value="1"/>
</dbReference>
<dbReference type="RefSeq" id="WP_034872429.1">
    <property type="nucleotide sequence ID" value="NZ_JOKG01000001.1"/>
</dbReference>
<dbReference type="eggNOG" id="COG0602">
    <property type="taxonomic scope" value="Bacteria"/>
</dbReference>
<protein>
    <recommendedName>
        <fullName evidence="8">7-carboxy-7-deazaguanine synthase</fullName>
        <shortName evidence="8">CDG synthase</shortName>
        <ecNumber evidence="8">4.3.99.3</ecNumber>
    </recommendedName>
    <alternativeName>
        <fullName evidence="8">Queuosine biosynthesis protein QueE</fullName>
    </alternativeName>
</protein>
<feature type="binding site" evidence="8">
    <location>
        <position position="73"/>
    </location>
    <ligand>
        <name>substrate</name>
    </ligand>
</feature>
<evidence type="ECO:0000256" key="8">
    <source>
        <dbReference type="HAMAP-Rule" id="MF_00917"/>
    </source>
</evidence>
<comment type="similarity">
    <text evidence="8">Belongs to the radical SAM superfamily. 7-carboxy-7-deazaguanine synthase family.</text>
</comment>
<feature type="binding site" evidence="8">
    <location>
        <position position="34"/>
    </location>
    <ligand>
        <name>[4Fe-4S] cluster</name>
        <dbReference type="ChEBI" id="CHEBI:49883"/>
        <note>4Fe-4S-S-AdoMet</note>
    </ligand>
</feature>
<dbReference type="EC" id="4.3.99.3" evidence="8"/>
<keyword evidence="6 8" id="KW-0411">Iron-sulfur</keyword>
<dbReference type="GO" id="GO:0008616">
    <property type="term" value="P:tRNA queuosine(34) biosynthetic process"/>
    <property type="evidence" value="ECO:0007669"/>
    <property type="project" value="UniProtKB-UniRule"/>
</dbReference>
<evidence type="ECO:0000256" key="2">
    <source>
        <dbReference type="ARBA" id="ARBA00022691"/>
    </source>
</evidence>
<reference evidence="10 11" key="1">
    <citation type="submission" date="2014-06" db="EMBL/GenBank/DDBJ databases">
        <title>Whole Genome Sequences of Three Symbiotic Endozoicomonas Bacteria.</title>
        <authorList>
            <person name="Neave M.J."/>
            <person name="Apprill A."/>
            <person name="Voolstra C.R."/>
        </authorList>
    </citation>
    <scope>NUCLEOTIDE SEQUENCE [LARGE SCALE GENOMIC DNA]</scope>
    <source>
        <strain evidence="10 11">LMG 24815</strain>
    </source>
</reference>
<dbReference type="InterPro" id="IPR058240">
    <property type="entry name" value="rSAM_sf"/>
</dbReference>
<keyword evidence="3 8" id="KW-0479">Metal-binding</keyword>
<sequence length="216" mass="23725">MASESLRITEIFYSLQGESNTSGLPTVFVRLTGCPLRCTWCDTEYSFSGGERMTIDAIVQQVADYGADYVCVTGGEPLAQPGCLPLLERLADAGYEVSLETSGALDVAAVDSRVVKVMDLKAPGSGEVGKNLYQNIHHLDHKDQVKFVIADRADYDWSASKLIEYNLTEKVSDVLFSPVSTGVEPAELAHWILADRLPVRFQIQLHRVIWGDKTGV</sequence>
<keyword evidence="11" id="KW-1185">Reference proteome</keyword>
<dbReference type="InterPro" id="IPR007197">
    <property type="entry name" value="rSAM"/>
</dbReference>
<evidence type="ECO:0000256" key="1">
    <source>
        <dbReference type="ARBA" id="ARBA00022485"/>
    </source>
</evidence>
<keyword evidence="1 8" id="KW-0004">4Fe-4S</keyword>
<dbReference type="PROSITE" id="PS51918">
    <property type="entry name" value="RADICAL_SAM"/>
    <property type="match status" value="1"/>
</dbReference>
<organism evidence="10 11">
    <name type="scientific">Endozoicomonas montiporae</name>
    <dbReference type="NCBI Taxonomy" id="1027273"/>
    <lineage>
        <taxon>Bacteria</taxon>
        <taxon>Pseudomonadati</taxon>
        <taxon>Pseudomonadota</taxon>
        <taxon>Gammaproteobacteria</taxon>
        <taxon>Oceanospirillales</taxon>
        <taxon>Endozoicomonadaceae</taxon>
        <taxon>Endozoicomonas</taxon>
    </lineage>
</organism>
<evidence type="ECO:0000313" key="10">
    <source>
        <dbReference type="EMBL" id="KEQ15249.1"/>
    </source>
</evidence>
<dbReference type="CDD" id="cd01335">
    <property type="entry name" value="Radical_SAM"/>
    <property type="match status" value="1"/>
</dbReference>
<evidence type="ECO:0000313" key="11">
    <source>
        <dbReference type="Proteomes" id="UP000028006"/>
    </source>
</evidence>
<dbReference type="Pfam" id="PF04055">
    <property type="entry name" value="Radical_SAM"/>
    <property type="match status" value="1"/>
</dbReference>
<dbReference type="GO" id="GO:0000287">
    <property type="term" value="F:magnesium ion binding"/>
    <property type="evidence" value="ECO:0007669"/>
    <property type="project" value="UniProtKB-UniRule"/>
</dbReference>
<comment type="pathway">
    <text evidence="8">Purine metabolism; 7-cyano-7-deazaguanine biosynthesis.</text>
</comment>
<evidence type="ECO:0000256" key="5">
    <source>
        <dbReference type="ARBA" id="ARBA00023004"/>
    </source>
</evidence>
<dbReference type="PANTHER" id="PTHR42836:SF1">
    <property type="entry name" value="7-CARBOXY-7-DEAZAGUANINE SYNTHASE"/>
    <property type="match status" value="1"/>
</dbReference>
<evidence type="ECO:0000256" key="3">
    <source>
        <dbReference type="ARBA" id="ARBA00022723"/>
    </source>
</evidence>
<dbReference type="PANTHER" id="PTHR42836">
    <property type="entry name" value="7-CARBOXY-7-DEAZAGUANINE SYNTHASE"/>
    <property type="match status" value="1"/>
</dbReference>
<comment type="caution">
    <text evidence="8">Lacks conserved residue(s) required for the propagation of feature annotation.</text>
</comment>
<dbReference type="GO" id="GO:1904047">
    <property type="term" value="F:S-adenosyl-L-methionine binding"/>
    <property type="evidence" value="ECO:0007669"/>
    <property type="project" value="UniProtKB-UniRule"/>
</dbReference>
<comment type="function">
    <text evidence="8">Catalyzes the complex heterocyclic radical-mediated conversion of 6-carboxy-5,6,7,8-tetrahydropterin (CPH4) to 7-carboxy-7-deazaguanine (CDG), a step common to the biosynthetic pathways of all 7-deazapurine-containing compounds.</text>
</comment>
<evidence type="ECO:0000256" key="4">
    <source>
        <dbReference type="ARBA" id="ARBA00022842"/>
    </source>
</evidence>
<comment type="cofactor">
    <cofactor evidence="8">
        <name>S-adenosyl-L-methionine</name>
        <dbReference type="ChEBI" id="CHEBI:59789"/>
    </cofactor>
    <text evidence="8">Binds 1 S-adenosyl-L-methionine per subunit.</text>
</comment>
<dbReference type="GO" id="GO:0016840">
    <property type="term" value="F:carbon-nitrogen lyase activity"/>
    <property type="evidence" value="ECO:0007669"/>
    <property type="project" value="UniProtKB-UniRule"/>
</dbReference>
<evidence type="ECO:0000256" key="6">
    <source>
        <dbReference type="ARBA" id="ARBA00023014"/>
    </source>
</evidence>
<dbReference type="InterPro" id="IPR013785">
    <property type="entry name" value="Aldolase_TIM"/>
</dbReference>
<proteinExistence type="inferred from homology"/>
<feature type="binding site" evidence="8">
    <location>
        <position position="75"/>
    </location>
    <ligand>
        <name>S-adenosyl-L-methionine</name>
        <dbReference type="ChEBI" id="CHEBI:59789"/>
    </ligand>
</feature>
<evidence type="ECO:0000259" key="9">
    <source>
        <dbReference type="PROSITE" id="PS51918"/>
    </source>
</evidence>
<feature type="binding site" evidence="8">
    <location>
        <begin position="40"/>
        <end position="42"/>
    </location>
    <ligand>
        <name>S-adenosyl-L-methionine</name>
        <dbReference type="ChEBI" id="CHEBI:59789"/>
    </ligand>
</feature>
<name>A0A081N9X6_9GAMM</name>
<keyword evidence="8" id="KW-0671">Queuosine biosynthesis</keyword>
<dbReference type="NCBIfam" id="TIGR04349">
    <property type="entry name" value="rSAM_QueE_gams"/>
    <property type="match status" value="1"/>
</dbReference>
<comment type="catalytic activity">
    <reaction evidence="8">
        <text>6-carboxy-5,6,7,8-tetrahydropterin + H(+) = 7-carboxy-7-carbaguanine + NH4(+)</text>
        <dbReference type="Rhea" id="RHEA:27974"/>
        <dbReference type="ChEBI" id="CHEBI:15378"/>
        <dbReference type="ChEBI" id="CHEBI:28938"/>
        <dbReference type="ChEBI" id="CHEBI:61032"/>
        <dbReference type="ChEBI" id="CHEBI:61036"/>
        <dbReference type="EC" id="4.3.99.3"/>
    </reaction>
</comment>
<feature type="binding site" evidence="8">
    <location>
        <position position="43"/>
    </location>
    <ligand>
        <name>Mg(2+)</name>
        <dbReference type="ChEBI" id="CHEBI:18420"/>
    </ligand>
</feature>
<feature type="binding site" evidence="8">
    <location>
        <position position="41"/>
    </location>
    <ligand>
        <name>[4Fe-4S] cluster</name>
        <dbReference type="ChEBI" id="CHEBI:49883"/>
        <note>4Fe-4S-S-AdoMet</note>
    </ligand>
</feature>
<keyword evidence="4 8" id="KW-0460">Magnesium</keyword>
<gene>
    <name evidence="8" type="primary">queE</name>
    <name evidence="10" type="ORF">GZ77_00765</name>
</gene>
<dbReference type="SUPFAM" id="SSF102114">
    <property type="entry name" value="Radical SAM enzymes"/>
    <property type="match status" value="1"/>
</dbReference>
<comment type="caution">
    <text evidence="10">The sequence shown here is derived from an EMBL/GenBank/DDBJ whole genome shotgun (WGS) entry which is preliminary data.</text>
</comment>
<dbReference type="UniPathway" id="UPA00391"/>
<keyword evidence="7 8" id="KW-0456">Lyase</keyword>
<dbReference type="EMBL" id="JOKG01000001">
    <property type="protein sequence ID" value="KEQ15249.1"/>
    <property type="molecule type" value="Genomic_DNA"/>
</dbReference>
<comment type="cofactor">
    <cofactor evidence="8">
        <name>Mg(2+)</name>
        <dbReference type="ChEBI" id="CHEBI:18420"/>
    </cofactor>
</comment>
<dbReference type="AlphaFoldDB" id="A0A081N9X6"/>
<comment type="subunit">
    <text evidence="8">Homodimer.</text>
</comment>
<feature type="binding site" evidence="8">
    <location>
        <position position="38"/>
    </location>
    <ligand>
        <name>[4Fe-4S] cluster</name>
        <dbReference type="ChEBI" id="CHEBI:49883"/>
        <note>4Fe-4S-S-AdoMet</note>
    </ligand>
</feature>
<keyword evidence="2 8" id="KW-0949">S-adenosyl-L-methionine</keyword>